<dbReference type="Gene3D" id="3.40.50.300">
    <property type="entry name" value="P-loop containing nucleotide triphosphate hydrolases"/>
    <property type="match status" value="1"/>
</dbReference>
<reference evidence="6 7" key="1">
    <citation type="journal article" date="2011" name="Front. Microbiol.">
        <title>Two Strains of Crocosphaera watsonii with Highly Conserved Genomes are Distinguished by Strain-Specific Features.</title>
        <authorList>
            <person name="Bench S.R."/>
            <person name="Ilikchyan I.N."/>
            <person name="Tripp H.J."/>
            <person name="Zehr J.P."/>
        </authorList>
    </citation>
    <scope>NUCLEOTIDE SEQUENCE [LARGE SCALE GENOMIC DNA]</scope>
    <source>
        <strain evidence="6 7">WH 0003</strain>
    </source>
</reference>
<dbReference type="PRINTS" id="PR00819">
    <property type="entry name" value="CBXCFQXSUPER"/>
</dbReference>
<protein>
    <submittedName>
        <fullName evidence="6">AAA ATPase, central region</fullName>
    </submittedName>
</protein>
<evidence type="ECO:0000313" key="7">
    <source>
        <dbReference type="Proteomes" id="UP000003477"/>
    </source>
</evidence>
<dbReference type="Pfam" id="PF00004">
    <property type="entry name" value="AAA"/>
    <property type="match status" value="1"/>
</dbReference>
<dbReference type="FunFam" id="3.40.50.300:FF:000216">
    <property type="entry name" value="Type VII secretion ATPase EccA"/>
    <property type="match status" value="1"/>
</dbReference>
<dbReference type="EMBL" id="AESD01000671">
    <property type="protein sequence ID" value="EHJ10799.1"/>
    <property type="molecule type" value="Genomic_DNA"/>
</dbReference>
<gene>
    <name evidence="6" type="ORF">CWATWH0003_4460</name>
</gene>
<proteinExistence type="inferred from homology"/>
<comment type="caution">
    <text evidence="6">The sequence shown here is derived from an EMBL/GenBank/DDBJ whole genome shotgun (WGS) entry which is preliminary data.</text>
</comment>
<dbReference type="GeneID" id="88767886"/>
<dbReference type="PANTHER" id="PTHR43392:SF2">
    <property type="entry name" value="AAA-TYPE ATPASE FAMILY PROTEIN _ ANKYRIN REPEAT FAMILY PROTEIN"/>
    <property type="match status" value="1"/>
</dbReference>
<feature type="domain" description="AAA+ ATPase" evidence="5">
    <location>
        <begin position="171"/>
        <end position="310"/>
    </location>
</feature>
<dbReference type="AlphaFoldDB" id="G5JAJ7"/>
<dbReference type="InterPro" id="IPR003593">
    <property type="entry name" value="AAA+_ATPase"/>
</dbReference>
<evidence type="ECO:0000256" key="1">
    <source>
        <dbReference type="ARBA" id="ARBA00010378"/>
    </source>
</evidence>
<feature type="region of interest" description="Disordered" evidence="4">
    <location>
        <begin position="70"/>
        <end position="128"/>
    </location>
</feature>
<dbReference type="GO" id="GO:0016887">
    <property type="term" value="F:ATP hydrolysis activity"/>
    <property type="evidence" value="ECO:0007669"/>
    <property type="project" value="InterPro"/>
</dbReference>
<evidence type="ECO:0000256" key="3">
    <source>
        <dbReference type="ARBA" id="ARBA00022840"/>
    </source>
</evidence>
<dbReference type="RefSeq" id="WP_007312346.1">
    <property type="nucleotide sequence ID" value="NZ_AESD01000671.1"/>
</dbReference>
<name>G5JAJ7_CROWT</name>
<evidence type="ECO:0000313" key="6">
    <source>
        <dbReference type="EMBL" id="EHJ10799.1"/>
    </source>
</evidence>
<dbReference type="Pfam" id="PF17866">
    <property type="entry name" value="AAA_lid_6"/>
    <property type="match status" value="1"/>
</dbReference>
<dbReference type="InterPro" id="IPR003959">
    <property type="entry name" value="ATPase_AAA_core"/>
</dbReference>
<dbReference type="Proteomes" id="UP000003477">
    <property type="component" value="Unassembled WGS sequence"/>
</dbReference>
<dbReference type="SUPFAM" id="SSF52540">
    <property type="entry name" value="P-loop containing nucleoside triphosphate hydrolases"/>
    <property type="match status" value="1"/>
</dbReference>
<dbReference type="InterPro" id="IPR027417">
    <property type="entry name" value="P-loop_NTPase"/>
</dbReference>
<dbReference type="InterPro" id="IPR050773">
    <property type="entry name" value="CbxX/CfxQ_RuBisCO_ESX"/>
</dbReference>
<dbReference type="GO" id="GO:0005524">
    <property type="term" value="F:ATP binding"/>
    <property type="evidence" value="ECO:0007669"/>
    <property type="project" value="UniProtKB-KW"/>
</dbReference>
<accession>G5JAJ7</accession>
<dbReference type="InterPro" id="IPR041627">
    <property type="entry name" value="AAA_lid_6"/>
</dbReference>
<dbReference type="InterPro" id="IPR000641">
    <property type="entry name" value="CbxX/CfxQ"/>
</dbReference>
<sequence length="399" mass="47134">MSDFPNYSDRMKEDLEKIKQQELQKKSKQQQEMERDRRLVQQEEDYKLLLKQQRELEREKAKLRAEIRRRKALKEEQERVKQDELNREEKRRQQLEYDRQKIRQQESSKKSPTPHYQPSYSPPPKSSLEEQLKELDKLIGLNHLKDEVRQYINFIKIQQLREKQGLKPIPITLHSVFCGSPGTGKTTVARLMGQIYQHLGILKKGHLIETDRSGMVAGYVGQTAQRVDDLVNSALDGVLFIDEAYALKPADPGNDFGQEAIDMLLKRMEDYRDRLVVIVAGYGDEMTRFINSNPGLKSRFSRYFYFEDYTPQELVEIFYIFCERHNYTLTEAAKEVLLTRFKELYDYRDKSFGNGRLVRNMFEKAIEKQANRLVNIPDVNPYVMQQILPEDVEQLIINN</sequence>
<comment type="similarity">
    <text evidence="1">Belongs to the CbxX/CfxQ family.</text>
</comment>
<dbReference type="Gene3D" id="1.10.8.60">
    <property type="match status" value="1"/>
</dbReference>
<feature type="compositionally biased region" description="Basic and acidic residues" evidence="4">
    <location>
        <begin position="73"/>
        <end position="109"/>
    </location>
</feature>
<dbReference type="CDD" id="cd00009">
    <property type="entry name" value="AAA"/>
    <property type="match status" value="1"/>
</dbReference>
<evidence type="ECO:0000256" key="4">
    <source>
        <dbReference type="SAM" id="MobiDB-lite"/>
    </source>
</evidence>
<dbReference type="SMART" id="SM00382">
    <property type="entry name" value="AAA"/>
    <property type="match status" value="1"/>
</dbReference>
<keyword evidence="3" id="KW-0067">ATP-binding</keyword>
<dbReference type="PANTHER" id="PTHR43392">
    <property type="entry name" value="AAA-TYPE ATPASE FAMILY PROTEIN / ANKYRIN REPEAT FAMILY PROTEIN"/>
    <property type="match status" value="1"/>
</dbReference>
<evidence type="ECO:0000256" key="2">
    <source>
        <dbReference type="ARBA" id="ARBA00022741"/>
    </source>
</evidence>
<evidence type="ECO:0000259" key="5">
    <source>
        <dbReference type="SMART" id="SM00382"/>
    </source>
</evidence>
<organism evidence="6 7">
    <name type="scientific">Crocosphaera watsonii WH 0003</name>
    <dbReference type="NCBI Taxonomy" id="423471"/>
    <lineage>
        <taxon>Bacteria</taxon>
        <taxon>Bacillati</taxon>
        <taxon>Cyanobacteriota</taxon>
        <taxon>Cyanophyceae</taxon>
        <taxon>Oscillatoriophycideae</taxon>
        <taxon>Chroococcales</taxon>
        <taxon>Aphanothecaceae</taxon>
        <taxon>Crocosphaera</taxon>
    </lineage>
</organism>
<dbReference type="PATRIC" id="fig|423471.3.peg.4174"/>
<keyword evidence="2" id="KW-0547">Nucleotide-binding</keyword>